<reference evidence="1 2" key="1">
    <citation type="journal article" date="2016" name="Nat. Commun.">
        <title>Thousands of microbial genomes shed light on interconnected biogeochemical processes in an aquifer system.</title>
        <authorList>
            <person name="Anantharaman K."/>
            <person name="Brown C.T."/>
            <person name="Hug L.A."/>
            <person name="Sharon I."/>
            <person name="Castelle C.J."/>
            <person name="Probst A.J."/>
            <person name="Thomas B.C."/>
            <person name="Singh A."/>
            <person name="Wilkins M.J."/>
            <person name="Karaoz U."/>
            <person name="Brodie E.L."/>
            <person name="Williams K.H."/>
            <person name="Hubbard S.S."/>
            <person name="Banfield J.F."/>
        </authorList>
    </citation>
    <scope>NUCLEOTIDE SEQUENCE [LARGE SCALE GENOMIC DNA]</scope>
</reference>
<sequence length="123" mass="14260">MQEGLAVAVDDIVFGRKLTEEGQSKFIDDWCREQLHKLPTTLKQVVNLEGFNSMENKIVIPFTASLSKYLLLSFGINKYKEMYIRLKETMMLADNIKIIEKVYGQEGEDILNRWQNSLSQPRS</sequence>
<gene>
    <name evidence="1" type="ORF">A3E90_02720</name>
</gene>
<evidence type="ECO:0000313" key="1">
    <source>
        <dbReference type="EMBL" id="OGZ39395.1"/>
    </source>
</evidence>
<dbReference type="EMBL" id="MHNC01000003">
    <property type="protein sequence ID" value="OGZ39395.1"/>
    <property type="molecule type" value="Genomic_DNA"/>
</dbReference>
<protein>
    <submittedName>
        <fullName evidence="1">Uncharacterized protein</fullName>
    </submittedName>
</protein>
<evidence type="ECO:0000313" key="2">
    <source>
        <dbReference type="Proteomes" id="UP000177247"/>
    </source>
</evidence>
<dbReference type="Proteomes" id="UP000177247">
    <property type="component" value="Unassembled WGS sequence"/>
</dbReference>
<dbReference type="AlphaFoldDB" id="A0A1G2FMU2"/>
<organism evidence="1 2">
    <name type="scientific">Candidatus Portnoybacteria bacterium RIFCSPHIGHO2_12_FULL_40_11</name>
    <dbReference type="NCBI Taxonomy" id="1801998"/>
    <lineage>
        <taxon>Bacteria</taxon>
        <taxon>Candidatus Portnoyibacteriota</taxon>
    </lineage>
</organism>
<accession>A0A1G2FMU2</accession>
<comment type="caution">
    <text evidence="1">The sequence shown here is derived from an EMBL/GenBank/DDBJ whole genome shotgun (WGS) entry which is preliminary data.</text>
</comment>
<proteinExistence type="predicted"/>
<name>A0A1G2FMU2_9BACT</name>